<dbReference type="SUPFAM" id="SSF50475">
    <property type="entry name" value="FMN-binding split barrel"/>
    <property type="match status" value="1"/>
</dbReference>
<reference evidence="1" key="1">
    <citation type="submission" date="2020-08" db="EMBL/GenBank/DDBJ databases">
        <title>Novel genomic islands and a new vanD-subtype in the first VanD-type vancomycin resistant enterococci identified in Norway.</title>
        <authorList>
            <person name="Rubaye M.A.L."/>
            <person name="Janice J."/>
            <person name="Sundsfjord A."/>
            <person name="Hegstad K."/>
        </authorList>
    </citation>
    <scope>NUCLEOTIDE SEQUENCE</scope>
    <source>
        <strain evidence="1">KresVRE0003</strain>
    </source>
</reference>
<protein>
    <submittedName>
        <fullName evidence="1">Pyridoxamine 5'-phosphate oxidase family protein</fullName>
    </submittedName>
</protein>
<dbReference type="InterPro" id="IPR012349">
    <property type="entry name" value="Split_barrel_FMN-bd"/>
</dbReference>
<proteinExistence type="predicted"/>
<evidence type="ECO:0000313" key="1">
    <source>
        <dbReference type="EMBL" id="QXO84880.1"/>
    </source>
</evidence>
<organism evidence="1">
    <name type="scientific">Enterococcus casseliflavus</name>
    <name type="common">Enterococcus flavescens</name>
    <dbReference type="NCBI Taxonomy" id="37734"/>
    <lineage>
        <taxon>Bacteria</taxon>
        <taxon>Bacillati</taxon>
        <taxon>Bacillota</taxon>
        <taxon>Bacilli</taxon>
        <taxon>Lactobacillales</taxon>
        <taxon>Enterococcaceae</taxon>
        <taxon>Enterococcus</taxon>
    </lineage>
</organism>
<dbReference type="RefSeq" id="WP_122644037.1">
    <property type="nucleotide sequence ID" value="NZ_JABBNQ010000005.1"/>
</dbReference>
<dbReference type="Gene3D" id="2.30.110.10">
    <property type="entry name" value="Electron Transport, Fmn-binding Protein, Chain A"/>
    <property type="match status" value="1"/>
</dbReference>
<gene>
    <name evidence="1" type="ORF">Tn6713_000116</name>
</gene>
<name>A0A8F5Z6Z8_ENTCA</name>
<sequence length="144" mass="16507">MSEKFPQEAEKIMDERFGHDTLLSLATTDQNIPYVRTVNAYYEDGCFYIITYAASNKMKQIGNNPIVAVAGEWFTAHGKGINLGWFCKKENHEMAQKLRQEFSEWIDNGHNNFDDENTIILCVQLTEGILFSHGTRYDIDFAGN</sequence>
<dbReference type="AlphaFoldDB" id="A0A8F5Z6Z8"/>
<accession>A0A8F5Z6Z8</accession>
<dbReference type="EMBL" id="MT951617">
    <property type="protein sequence ID" value="QXO84880.1"/>
    <property type="molecule type" value="Genomic_DNA"/>
</dbReference>